<evidence type="ECO:0000313" key="3">
    <source>
        <dbReference type="Proteomes" id="UP001316803"/>
    </source>
</evidence>
<organism evidence="2 3">
    <name type="scientific">Knufia fluminis</name>
    <dbReference type="NCBI Taxonomy" id="191047"/>
    <lineage>
        <taxon>Eukaryota</taxon>
        <taxon>Fungi</taxon>
        <taxon>Dikarya</taxon>
        <taxon>Ascomycota</taxon>
        <taxon>Pezizomycotina</taxon>
        <taxon>Eurotiomycetes</taxon>
        <taxon>Chaetothyriomycetidae</taxon>
        <taxon>Chaetothyriales</taxon>
        <taxon>Trichomeriaceae</taxon>
        <taxon>Knufia</taxon>
    </lineage>
</organism>
<reference evidence="2 3" key="1">
    <citation type="submission" date="2022-12" db="EMBL/GenBank/DDBJ databases">
        <title>Genomic features and morphological characterization of a novel Knufia sp. strain isolated from spacecraft assembly facility.</title>
        <authorList>
            <person name="Teixeira M."/>
            <person name="Chander A.M."/>
            <person name="Stajich J.E."/>
            <person name="Venkateswaran K."/>
        </authorList>
    </citation>
    <scope>NUCLEOTIDE SEQUENCE [LARGE SCALE GENOMIC DNA]</scope>
    <source>
        <strain evidence="2 3">FJI-L2-BK-P2</strain>
    </source>
</reference>
<sequence>MPAGYHVSCVERDVDGQRTTDTGLFDQIVSLIQEARFGAMAVCEAYANDSMIQDDRSRELLDCLRTMILGQSVTNKEIRAIFQPLYSRILAPDSSLPFCRTTASDRFGHIERFNLGGASQASTATNSPTSTDIELDDSDDGLDAEREDEALRRWRQGVLEVLDQHDEQNLDKKLEELDPVKHDMIIIRCMHCDKPSADSVLTASNARAGLKKSSNVCRLYNGFFEGSAVRYFTDLEVRDKQTSADQHLRRLPSGMMMHEFAHSICAGGALDQVIQAAELLCIFRQPELDDFQWVKNKDGSRSKSLKCYKWDLCRTLAIQHGAANRPKLALANSSNLQFFTMLILMFWAYPEYDFSSGVARLRPDNELAHSNSAFNCLRHPSAKQIWELDGYKVSEDTWRQQYGDEKAPIEVVMARLGKKHEKE</sequence>
<dbReference type="Proteomes" id="UP001316803">
    <property type="component" value="Unassembled WGS sequence"/>
</dbReference>
<name>A0AAN8I5Y3_9EURO</name>
<dbReference type="EMBL" id="JAKLMC020000010">
    <property type="protein sequence ID" value="KAK5953734.1"/>
    <property type="molecule type" value="Genomic_DNA"/>
</dbReference>
<feature type="region of interest" description="Disordered" evidence="1">
    <location>
        <begin position="118"/>
        <end position="140"/>
    </location>
</feature>
<proteinExistence type="predicted"/>
<feature type="compositionally biased region" description="Polar residues" evidence="1">
    <location>
        <begin position="118"/>
        <end position="131"/>
    </location>
</feature>
<evidence type="ECO:0000313" key="2">
    <source>
        <dbReference type="EMBL" id="KAK5953734.1"/>
    </source>
</evidence>
<comment type="caution">
    <text evidence="2">The sequence shown here is derived from an EMBL/GenBank/DDBJ whole genome shotgun (WGS) entry which is preliminary data.</text>
</comment>
<accession>A0AAN8I5Y3</accession>
<gene>
    <name evidence="2" type="ORF">OHC33_005003</name>
</gene>
<keyword evidence="3" id="KW-1185">Reference proteome</keyword>
<protein>
    <submittedName>
        <fullName evidence="2">Uncharacterized protein</fullName>
    </submittedName>
</protein>
<dbReference type="AlphaFoldDB" id="A0AAN8I5Y3"/>
<evidence type="ECO:0000256" key="1">
    <source>
        <dbReference type="SAM" id="MobiDB-lite"/>
    </source>
</evidence>